<dbReference type="PANTHER" id="PTHR13618:SF1">
    <property type="entry name" value="PROTEIN ROGDI HOMOLOG"/>
    <property type="match status" value="1"/>
</dbReference>
<comment type="caution">
    <text evidence="1">The sequence shown here is derived from an EMBL/GenBank/DDBJ whole genome shotgun (WGS) entry which is preliminary data.</text>
</comment>
<dbReference type="Pfam" id="PF10259">
    <property type="entry name" value="Rogdi_lz"/>
    <property type="match status" value="1"/>
</dbReference>
<protein>
    <recommendedName>
        <fullName evidence="3">RAVE subunit 2/Rogdi</fullName>
    </recommendedName>
</protein>
<name>A0ABR4MV55_9FUNG</name>
<dbReference type="Proteomes" id="UP001527925">
    <property type="component" value="Unassembled WGS sequence"/>
</dbReference>
<keyword evidence="2" id="KW-1185">Reference proteome</keyword>
<evidence type="ECO:0008006" key="3">
    <source>
        <dbReference type="Google" id="ProtNLM"/>
    </source>
</evidence>
<proteinExistence type="predicted"/>
<evidence type="ECO:0000313" key="2">
    <source>
        <dbReference type="Proteomes" id="UP001527925"/>
    </source>
</evidence>
<gene>
    <name evidence="1" type="ORF">HK105_209392</name>
</gene>
<organism evidence="1 2">
    <name type="scientific">Polyrhizophydium stewartii</name>
    <dbReference type="NCBI Taxonomy" id="2732419"/>
    <lineage>
        <taxon>Eukaryota</taxon>
        <taxon>Fungi</taxon>
        <taxon>Fungi incertae sedis</taxon>
        <taxon>Chytridiomycota</taxon>
        <taxon>Chytridiomycota incertae sedis</taxon>
        <taxon>Chytridiomycetes</taxon>
        <taxon>Rhizophydiales</taxon>
        <taxon>Rhizophydiales incertae sedis</taxon>
        <taxon>Polyrhizophydium</taxon>
    </lineage>
</organism>
<dbReference type="EMBL" id="JADGIZ020000149">
    <property type="protein sequence ID" value="KAL2911144.1"/>
    <property type="molecule type" value="Genomic_DNA"/>
</dbReference>
<evidence type="ECO:0000313" key="1">
    <source>
        <dbReference type="EMBL" id="KAL2911144.1"/>
    </source>
</evidence>
<dbReference type="PANTHER" id="PTHR13618">
    <property type="entry name" value="LEUCINE ZIPPER CONTAINING TRANSCRIPTION FACTOR LZF1"/>
    <property type="match status" value="1"/>
</dbReference>
<dbReference type="InterPro" id="IPR028241">
    <property type="entry name" value="RAVE2/Rogdi"/>
</dbReference>
<reference evidence="1 2" key="1">
    <citation type="submission" date="2023-09" db="EMBL/GenBank/DDBJ databases">
        <title>Pangenome analysis of Batrachochytrium dendrobatidis and related Chytrids.</title>
        <authorList>
            <person name="Yacoub M.N."/>
            <person name="Stajich J.E."/>
            <person name="James T.Y."/>
        </authorList>
    </citation>
    <scope>NUCLEOTIDE SEQUENCE [LARGE SCALE GENOMIC DNA]</scope>
    <source>
        <strain evidence="1 2">JEL0888</strain>
    </source>
</reference>
<sequence length="299" mass="32181">MAAAAPPDAADQRDTPLAREHRWMALRMAGVVDELVATIEAGSHACSPSVDVASNSALAAAATLVVSSPNSSVIKGFVTMNGAAITKGDITVRFAHYSRGSPVKVSVNTSRPLILPQITLAHNCLVAALDILQHAKDPEFEDLDMIVLQDALPRVGTFLCKAREALDAPAPVHLFPKREPDPKSFFPDLPEDLIVEFSTKAMSLTTTVYALSLHQQGIPLQFQNKLLGKFKPMKLGTYKGRDVEIIDHVTVESASPRLSEIYAAIDHAEALCRDTMAKLAAFDHSMLTASSEPQHAAPE</sequence>
<accession>A0ABR4MV55</accession>